<accession>A0A6M0CWM2</accession>
<dbReference type="GO" id="GO:0003677">
    <property type="term" value="F:DNA binding"/>
    <property type="evidence" value="ECO:0007669"/>
    <property type="project" value="InterPro"/>
</dbReference>
<organism evidence="2 4">
    <name type="scientific">Pseudomonas brassicae</name>
    <dbReference type="NCBI Taxonomy" id="2708063"/>
    <lineage>
        <taxon>Bacteria</taxon>
        <taxon>Pseudomonadati</taxon>
        <taxon>Pseudomonadota</taxon>
        <taxon>Gammaproteobacteria</taxon>
        <taxon>Pseudomonadales</taxon>
        <taxon>Pseudomonadaceae</taxon>
        <taxon>Pseudomonas</taxon>
    </lineage>
</organism>
<gene>
    <name evidence="1" type="ORF">G3435_22075</name>
    <name evidence="2" type="ORF">G3436_18045</name>
</gene>
<dbReference type="EMBL" id="JAAHBV010000580">
    <property type="protein sequence ID" value="NER61916.1"/>
    <property type="molecule type" value="Genomic_DNA"/>
</dbReference>
<reference evidence="3 4" key="1">
    <citation type="submission" date="2020-02" db="EMBL/GenBank/DDBJ databases">
        <title>Broccoli isolated Pseudomonas sp.</title>
        <authorList>
            <person name="Fujikawa T."/>
            <person name="Sawada H."/>
        </authorList>
    </citation>
    <scope>NUCLEOTIDE SEQUENCE [LARGE SCALE GENOMIC DNA]</scope>
    <source>
        <strain evidence="2 4">MAFF212427</strain>
        <strain evidence="1 3">MAFF212428</strain>
    </source>
</reference>
<comment type="caution">
    <text evidence="2">The sequence shown here is derived from an EMBL/GenBank/DDBJ whole genome shotgun (WGS) entry which is preliminary data.</text>
</comment>
<dbReference type="RefSeq" id="WP_163947638.1">
    <property type="nucleotide sequence ID" value="NZ_JAAHBU010000268.1"/>
</dbReference>
<evidence type="ECO:0000313" key="4">
    <source>
        <dbReference type="Proteomes" id="UP000482634"/>
    </source>
</evidence>
<dbReference type="AlphaFoldDB" id="A0A6B3NZ26"/>
<evidence type="ECO:0000313" key="1">
    <source>
        <dbReference type="EMBL" id="NER61916.1"/>
    </source>
</evidence>
<evidence type="ECO:0000313" key="3">
    <source>
        <dbReference type="Proteomes" id="UP000480410"/>
    </source>
</evidence>
<protein>
    <submittedName>
        <fullName evidence="2">Uncharacterized protein</fullName>
    </submittedName>
</protein>
<name>A0A6B3NZ26_9PSED</name>
<sequence length="162" mass="17926">MSRTDLLPGAGPVLSLRHALYRAGRDYSGGITRLAFEMVVENDTLQKKLKHDEERRWLSPDELEEVIRLTADPRLLDALVRPAGAVWYRPTPVPASREALKAVGKLLGEAGEFVASLHKGAADKQWELHEVLDLEKQGADVIREVLGIMAGARQAMEDHIDG</sequence>
<dbReference type="Pfam" id="PF06892">
    <property type="entry name" value="Phage_CP76"/>
    <property type="match status" value="1"/>
</dbReference>
<dbReference type="InterPro" id="IPR009679">
    <property type="entry name" value="Phage_186_CII-like"/>
</dbReference>
<keyword evidence="4" id="KW-1185">Reference proteome</keyword>
<dbReference type="Proteomes" id="UP000482634">
    <property type="component" value="Unassembled WGS sequence"/>
</dbReference>
<proteinExistence type="predicted"/>
<dbReference type="EMBL" id="JAAHBU010000268">
    <property type="protein sequence ID" value="NER65420.1"/>
    <property type="molecule type" value="Genomic_DNA"/>
</dbReference>
<dbReference type="Proteomes" id="UP000480410">
    <property type="component" value="Unassembled WGS sequence"/>
</dbReference>
<evidence type="ECO:0000313" key="2">
    <source>
        <dbReference type="EMBL" id="NER65420.1"/>
    </source>
</evidence>
<accession>A0A6B3NZ26</accession>